<protein>
    <submittedName>
        <fullName evidence="1">Uncharacterized protein</fullName>
    </submittedName>
</protein>
<gene>
    <name evidence="1" type="ORF">ACPOL_0652</name>
</gene>
<organism evidence="1 2">
    <name type="scientific">Acidisarcina polymorpha</name>
    <dbReference type="NCBI Taxonomy" id="2211140"/>
    <lineage>
        <taxon>Bacteria</taxon>
        <taxon>Pseudomonadati</taxon>
        <taxon>Acidobacteriota</taxon>
        <taxon>Terriglobia</taxon>
        <taxon>Terriglobales</taxon>
        <taxon>Acidobacteriaceae</taxon>
        <taxon>Acidisarcina</taxon>
    </lineage>
</organism>
<dbReference type="KEGG" id="abas:ACPOL_0652"/>
<dbReference type="Pfam" id="PF18958">
    <property type="entry name" value="DUF5700"/>
    <property type="match status" value="1"/>
</dbReference>
<dbReference type="Proteomes" id="UP000253606">
    <property type="component" value="Chromosome"/>
</dbReference>
<dbReference type="AlphaFoldDB" id="A0A2Z5FT46"/>
<dbReference type="EMBL" id="CP030840">
    <property type="protein sequence ID" value="AXC10019.1"/>
    <property type="molecule type" value="Genomic_DNA"/>
</dbReference>
<proteinExistence type="predicted"/>
<evidence type="ECO:0000313" key="1">
    <source>
        <dbReference type="EMBL" id="AXC10019.1"/>
    </source>
</evidence>
<sequence length="373" mass="40454">METEHQAVNHSAPCDVLCFNIFVRSEIQSSVVSQPSVKIHTEDARATLVALQNRNLTLDEALLIARMPGNQGVIRKLQEFRIASTSESFANALYENAHGARVTGIPEIAIGFDRVKPKSQELLSLLGEIEANPKTFQRAIEDRIRLITPEHADIHLEGYVVAAGDGGGYAFGGTDFFLNVGIADGLLVAKSTTIHELYHSVQGAYAADRAIKIDNTQGPVQIACANQERLFASLYEEGTARFVEDTALLSQSKSEAAFEILADFNDGARHVHNGITLLDMSINALGESTSLSFEDVYEVGFLGHGVLYGVGYVMARDIADSGGRQAIVDLLKEPSYMFILRYAELAKYGIDDAYPKLGSNTVAAARRLAAGCK</sequence>
<name>A0A2Z5FT46_9BACT</name>
<dbReference type="RefSeq" id="WP_114205739.1">
    <property type="nucleotide sequence ID" value="NZ_CP030840.1"/>
</dbReference>
<accession>A0A2Z5FT46</accession>
<reference evidence="1 2" key="1">
    <citation type="journal article" date="2018" name="Front. Microbiol.">
        <title>Hydrolytic Capabilities as a Key to Environmental Success: Chitinolytic and Cellulolytic Acidobacteria From Acidic Sub-arctic Soils and Boreal Peatlands.</title>
        <authorList>
            <person name="Belova S.E."/>
            <person name="Ravin N.V."/>
            <person name="Pankratov T.A."/>
            <person name="Rakitin A.L."/>
            <person name="Ivanova A.A."/>
            <person name="Beletsky A.V."/>
            <person name="Mardanov A.V."/>
            <person name="Sinninghe Damste J.S."/>
            <person name="Dedysh S.N."/>
        </authorList>
    </citation>
    <scope>NUCLEOTIDE SEQUENCE [LARGE SCALE GENOMIC DNA]</scope>
    <source>
        <strain evidence="1 2">SBC82</strain>
    </source>
</reference>
<keyword evidence="2" id="KW-1185">Reference proteome</keyword>
<evidence type="ECO:0000313" key="2">
    <source>
        <dbReference type="Proteomes" id="UP000253606"/>
    </source>
</evidence>
<dbReference type="OrthoDB" id="113213at2"/>
<dbReference type="InterPro" id="IPR043754">
    <property type="entry name" value="DUF5700"/>
</dbReference>